<comment type="caution">
    <text evidence="1">The sequence shown here is derived from an EMBL/GenBank/DDBJ whole genome shotgun (WGS) entry which is preliminary data.</text>
</comment>
<reference evidence="1" key="1">
    <citation type="submission" date="2022-08" db="EMBL/GenBank/DDBJ databases">
        <authorList>
            <consortium name="DOE Joint Genome Institute"/>
            <person name="Min B."/>
            <person name="Riley R."/>
            <person name="Sierra-Patev S."/>
            <person name="Naranjo-Ortiz M."/>
            <person name="Looney B."/>
            <person name="Konkel Z."/>
            <person name="Slot J.C."/>
            <person name="Sakamoto Y."/>
            <person name="Steenwyk J.L."/>
            <person name="Rokas A."/>
            <person name="Carro J."/>
            <person name="Camarero S."/>
            <person name="Ferreira P."/>
            <person name="Molpeceres G."/>
            <person name="Ruiz-Duenas F.J."/>
            <person name="Serrano A."/>
            <person name="Henrissat B."/>
            <person name="Drula E."/>
            <person name="Hughes K.W."/>
            <person name="Mata J.L."/>
            <person name="Ishikawa N.K."/>
            <person name="Vargas-Isla R."/>
            <person name="Ushijima S."/>
            <person name="Smith C.A."/>
            <person name="Ahrendt S."/>
            <person name="Andreopoulos W."/>
            <person name="He G."/>
            <person name="Labutti K."/>
            <person name="Lipzen A."/>
            <person name="Ng V."/>
            <person name="Sandor L."/>
            <person name="Barry K."/>
            <person name="Martinez A.T."/>
            <person name="Xiao Y."/>
            <person name="Gibbons J.G."/>
            <person name="Terashima K."/>
            <person name="Hibbett D.S."/>
            <person name="Grigoriev I.V."/>
        </authorList>
    </citation>
    <scope>NUCLEOTIDE SEQUENCE</scope>
    <source>
        <strain evidence="1">Sp2 HRB7682 ss15</strain>
    </source>
</reference>
<accession>A0A9W9DEA1</accession>
<proteinExistence type="predicted"/>
<dbReference type="EMBL" id="JANVFS010000055">
    <property type="protein sequence ID" value="KAJ4464907.1"/>
    <property type="molecule type" value="Genomic_DNA"/>
</dbReference>
<dbReference type="AlphaFoldDB" id="A0A9W9DEA1"/>
<dbReference type="Proteomes" id="UP001150238">
    <property type="component" value="Unassembled WGS sequence"/>
</dbReference>
<protein>
    <submittedName>
        <fullName evidence="1">Uncharacterized protein</fullName>
    </submittedName>
</protein>
<reference evidence="1" key="2">
    <citation type="journal article" date="2023" name="Proc. Natl. Acad. Sci. U.S.A.">
        <title>A global phylogenomic analysis of the shiitake genus Lentinula.</title>
        <authorList>
            <person name="Sierra-Patev S."/>
            <person name="Min B."/>
            <person name="Naranjo-Ortiz M."/>
            <person name="Looney B."/>
            <person name="Konkel Z."/>
            <person name="Slot J.C."/>
            <person name="Sakamoto Y."/>
            <person name="Steenwyk J.L."/>
            <person name="Rokas A."/>
            <person name="Carro J."/>
            <person name="Camarero S."/>
            <person name="Ferreira P."/>
            <person name="Molpeceres G."/>
            <person name="Ruiz-Duenas F.J."/>
            <person name="Serrano A."/>
            <person name="Henrissat B."/>
            <person name="Drula E."/>
            <person name="Hughes K.W."/>
            <person name="Mata J.L."/>
            <person name="Ishikawa N.K."/>
            <person name="Vargas-Isla R."/>
            <person name="Ushijima S."/>
            <person name="Smith C.A."/>
            <person name="Donoghue J."/>
            <person name="Ahrendt S."/>
            <person name="Andreopoulos W."/>
            <person name="He G."/>
            <person name="LaButti K."/>
            <person name="Lipzen A."/>
            <person name="Ng V."/>
            <person name="Riley R."/>
            <person name="Sandor L."/>
            <person name="Barry K."/>
            <person name="Martinez A.T."/>
            <person name="Xiao Y."/>
            <person name="Gibbons J.G."/>
            <person name="Terashima K."/>
            <person name="Grigoriev I.V."/>
            <person name="Hibbett D."/>
        </authorList>
    </citation>
    <scope>NUCLEOTIDE SEQUENCE</scope>
    <source>
        <strain evidence="1">Sp2 HRB7682 ss15</strain>
    </source>
</reference>
<evidence type="ECO:0000313" key="2">
    <source>
        <dbReference type="Proteomes" id="UP001150238"/>
    </source>
</evidence>
<organism evidence="1 2">
    <name type="scientific">Lentinula lateritia</name>
    <dbReference type="NCBI Taxonomy" id="40482"/>
    <lineage>
        <taxon>Eukaryota</taxon>
        <taxon>Fungi</taxon>
        <taxon>Dikarya</taxon>
        <taxon>Basidiomycota</taxon>
        <taxon>Agaricomycotina</taxon>
        <taxon>Agaricomycetes</taxon>
        <taxon>Agaricomycetidae</taxon>
        <taxon>Agaricales</taxon>
        <taxon>Marasmiineae</taxon>
        <taxon>Omphalotaceae</taxon>
        <taxon>Lentinula</taxon>
    </lineage>
</organism>
<sequence>MTISLAESETLRHVHIPHISGLISKKNPAVQETSFNHGTDNIRIRRLEVTNQSRMQTEKVQNLQVDSLSNISEATLQAKFFEYKNQKLNEISAVIEQFRSDGQHIAKLVDEVNVYLRERQTSHKELFNKTSSDVNNRVNLLNEKLSELGQRLSVVDHVQLIGHPNERTSALWRTTRHLDDIWTSALRLIPISRESQTQIVAEFEEELKHLDWITNGSPLEMSLAVPLLKSIRTMTPLIPKVFPLTTSFYSESCSNSNRDFDDNESSVQSCDDLDHSTHAFGDGSSGPNTSSSRNFQEVTVRTLEDELSCCTGRSRRVSQEATLPVVKENLLPAFGENIHVFDRVWCLIVRVTRQLMTFAWINYCGILAWQLSIMHCWFQRSRTYLSNAAGIFAWYTISWFQATFSKIEILGSVHDFVHSSDVKCIWSQTVFPRVIATCIFTTRTPVGSESEPLVLTSNPSSSLASFGFVYHLSTILDIITNGCLD</sequence>
<evidence type="ECO:0000313" key="1">
    <source>
        <dbReference type="EMBL" id="KAJ4464907.1"/>
    </source>
</evidence>
<gene>
    <name evidence="1" type="ORF">C8J55DRAFT_566616</name>
</gene>
<name>A0A9W9DEA1_9AGAR</name>